<dbReference type="AlphaFoldDB" id="A0A547PD49"/>
<organism evidence="1 2">
    <name type="scientific">Erythrobacter insulae</name>
    <dbReference type="NCBI Taxonomy" id="2584124"/>
    <lineage>
        <taxon>Bacteria</taxon>
        <taxon>Pseudomonadati</taxon>
        <taxon>Pseudomonadota</taxon>
        <taxon>Alphaproteobacteria</taxon>
        <taxon>Sphingomonadales</taxon>
        <taxon>Erythrobacteraceae</taxon>
        <taxon>Erythrobacter/Porphyrobacter group</taxon>
        <taxon>Erythrobacter</taxon>
    </lineage>
</organism>
<dbReference type="Pfam" id="PF09351">
    <property type="entry name" value="DUF1993"/>
    <property type="match status" value="1"/>
</dbReference>
<keyword evidence="2" id="KW-1185">Reference proteome</keyword>
<dbReference type="Proteomes" id="UP000316343">
    <property type="component" value="Unassembled WGS sequence"/>
</dbReference>
<dbReference type="OrthoDB" id="338237at2"/>
<comment type="caution">
    <text evidence="1">The sequence shown here is derived from an EMBL/GenBank/DDBJ whole genome shotgun (WGS) entry which is preliminary data.</text>
</comment>
<dbReference type="SUPFAM" id="SSF109854">
    <property type="entry name" value="DinB/YfiT-like putative metalloenzymes"/>
    <property type="match status" value="1"/>
</dbReference>
<dbReference type="PANTHER" id="PTHR36922:SF1">
    <property type="entry name" value="DUF1993 DOMAIN-CONTAINING PROTEIN"/>
    <property type="match status" value="1"/>
</dbReference>
<dbReference type="Gene3D" id="1.20.120.450">
    <property type="entry name" value="dinb family like domain"/>
    <property type="match status" value="1"/>
</dbReference>
<gene>
    <name evidence="1" type="ORF">FGU71_09540</name>
</gene>
<evidence type="ECO:0000313" key="2">
    <source>
        <dbReference type="Proteomes" id="UP000316343"/>
    </source>
</evidence>
<proteinExistence type="predicted"/>
<dbReference type="RefSeq" id="WP_142788349.1">
    <property type="nucleotide sequence ID" value="NZ_VHJK01000001.1"/>
</dbReference>
<dbReference type="InterPro" id="IPR018531">
    <property type="entry name" value="DUF1993"/>
</dbReference>
<dbReference type="PANTHER" id="PTHR36922">
    <property type="entry name" value="BLL2446 PROTEIN"/>
    <property type="match status" value="1"/>
</dbReference>
<protein>
    <submittedName>
        <fullName evidence="1">DUF1993 domain-containing protein</fullName>
    </submittedName>
</protein>
<accession>A0A547PD49</accession>
<dbReference type="EMBL" id="VHJK01000001">
    <property type="protein sequence ID" value="TRD12076.1"/>
    <property type="molecule type" value="Genomic_DNA"/>
</dbReference>
<reference evidence="1 2" key="1">
    <citation type="submission" date="2019-06" db="EMBL/GenBank/DDBJ databases">
        <title>Erythrobacter insulae sp. nov., isolated from a tidal flat.</title>
        <authorList>
            <person name="Yoon J.-H."/>
        </authorList>
    </citation>
    <scope>NUCLEOTIDE SEQUENCE [LARGE SCALE GENOMIC DNA]</scope>
    <source>
        <strain evidence="1 2">JBTF-M21</strain>
    </source>
</reference>
<name>A0A547PD49_9SPHN</name>
<sequence length="174" mass="19428">MPLSLHAAFVPSALQMLGTADHLLNKTEAWCGDQDCDHDKIINARLIEDMLPFSYQIKSVAEHTAGSLQAVQDGVYSPDLNPPPSTFEGLRTKLSDARAIVKAHDEEQMESWIGRDMRFEFKDRGMDFTVEDFLLSFSQPNFYFHASAAFSIARMLGVSIGKTDFLGAVRIKRG</sequence>
<evidence type="ECO:0000313" key="1">
    <source>
        <dbReference type="EMBL" id="TRD12076.1"/>
    </source>
</evidence>
<dbReference type="InterPro" id="IPR034660">
    <property type="entry name" value="DinB/YfiT-like"/>
</dbReference>